<dbReference type="PANTHER" id="PTHR10192:SF5">
    <property type="entry name" value="GEPHYRIN"/>
    <property type="match status" value="1"/>
</dbReference>
<dbReference type="PROSITE" id="PS01078">
    <property type="entry name" value="MOCF_BIOSYNTHESIS_1"/>
    <property type="match status" value="1"/>
</dbReference>
<dbReference type="GeneID" id="117147707"/>
<dbReference type="GO" id="GO:0061598">
    <property type="term" value="F:molybdopterin adenylyltransferase activity"/>
    <property type="evidence" value="ECO:0007669"/>
    <property type="project" value="UniProtKB-UniRule"/>
</dbReference>
<comment type="catalytic activity">
    <reaction evidence="14">
        <text>molybdopterin + ATP + H(+) = adenylyl-molybdopterin + diphosphate</text>
        <dbReference type="Rhea" id="RHEA:31331"/>
        <dbReference type="ChEBI" id="CHEBI:15378"/>
        <dbReference type="ChEBI" id="CHEBI:30616"/>
        <dbReference type="ChEBI" id="CHEBI:33019"/>
        <dbReference type="ChEBI" id="CHEBI:58698"/>
        <dbReference type="ChEBI" id="CHEBI:62727"/>
    </reaction>
</comment>
<comment type="function">
    <text evidence="14">Catalyzes two steps in the biosynthesis of the molybdenum cofactor. In the first step, molybdopterin is adenylated. Subsequently, molybdate is inserted into adenylated molybdopterin and AMP is released.</text>
</comment>
<reference evidence="17" key="1">
    <citation type="submission" date="2025-08" db="UniProtKB">
        <authorList>
            <consortium name="RefSeq"/>
        </authorList>
    </citation>
    <scope>IDENTIFICATION</scope>
    <source>
        <strain evidence="17">Mau12</strain>
        <tissue evidence="17">Whole Body</tissue>
    </source>
</reference>
<dbReference type="GO" id="GO:0005829">
    <property type="term" value="C:cytosol"/>
    <property type="evidence" value="ECO:0007669"/>
    <property type="project" value="TreeGrafter"/>
</dbReference>
<evidence type="ECO:0000313" key="17">
    <source>
        <dbReference type="RefSeq" id="XP_033170587.1"/>
    </source>
</evidence>
<comment type="cofactor">
    <cofactor evidence="1 14">
        <name>Mg(2+)</name>
        <dbReference type="ChEBI" id="CHEBI:18420"/>
    </cofactor>
</comment>
<sequence length="601" mass="65632">MESITFGVLTISDTCWQEPAKDTSGPILRQLITETFANTQVIGNIVPDEKDLIQQELRKWIDREELRVILTTGGTGFAPRDVTPEATRQLLEKECPQLSMYITLESIKQTQYAALSRGICGIAGNTLILNLPGSEKAVKECFQTIRELLPHAVHLIGDDVSLVRKTHAEFQGSAQKGHICPHKTGTGTYSDRNSPFPMLAVQEVLSIIFNTVQKTANLDKILLEMSAPVNIPPFRASIKDGYAMKSTGFSGSKRVLGCIAAGDSPNTLPLAEDECYKINTGAPLPLEADCVVQVEDTKLLQLDKNGQESLVDIMVEPQAGLDVRPVGYDLSTNDRIFPALDPSPVVVKSLLASVGNRLVLSKPKVAIVSTGSELCSPRDQLTPGKIFDSNTTMLTELLVYFGFNCMHTCVLSDSFEKTKESLLELFGVVDFVICSGGVSMGDKDFVKSVLEDLQFTIHCGRVNIKPGKPMTFASRNNKYFFGLPGNPVSAFVTFHLFALPAIRFAAGWDRCKCSLSVVNVKLLNDFSLDSRPEFVRASVISKSGELYASVNGNQISSRLQSIVGADVLINLPARTSDRPLAKAGEIFPASVLRLDFISKYE</sequence>
<dbReference type="InterPro" id="IPR036135">
    <property type="entry name" value="MoeA_linker/N_sf"/>
</dbReference>
<evidence type="ECO:0000256" key="9">
    <source>
        <dbReference type="ARBA" id="ARBA00022840"/>
    </source>
</evidence>
<feature type="domain" description="MoaB/Mog" evidence="15">
    <location>
        <begin position="366"/>
        <end position="504"/>
    </location>
</feature>
<dbReference type="GO" id="GO:0046872">
    <property type="term" value="F:metal ion binding"/>
    <property type="evidence" value="ECO:0007669"/>
    <property type="project" value="UniProtKB-UniRule"/>
</dbReference>
<keyword evidence="9" id="KW-0067">ATP-binding</keyword>
<comment type="pathway">
    <text evidence="2 14">Cofactor biosynthesis; molybdopterin biosynthesis.</text>
</comment>
<dbReference type="GO" id="GO:0030425">
    <property type="term" value="C:dendrite"/>
    <property type="evidence" value="ECO:0007669"/>
    <property type="project" value="TreeGrafter"/>
</dbReference>
<evidence type="ECO:0000256" key="10">
    <source>
        <dbReference type="ARBA" id="ARBA00022842"/>
    </source>
</evidence>
<accession>A0A6P8KV28</accession>
<feature type="domain" description="MoaB/Mog" evidence="15">
    <location>
        <begin position="7"/>
        <end position="152"/>
    </location>
</feature>
<dbReference type="UniPathway" id="UPA00344"/>
<keyword evidence="16" id="KW-1185">Reference proteome</keyword>
<evidence type="ECO:0000313" key="16">
    <source>
        <dbReference type="Proteomes" id="UP000515162"/>
    </source>
</evidence>
<comment type="similarity">
    <text evidence="3">In the N-terminal section; belongs to the MoaB/Mog family.</text>
</comment>
<comment type="catalytic activity">
    <reaction evidence="13">
        <text>adenylyl-molybdopterin + molybdate = Mo-molybdopterin + AMP + H(+)</text>
        <dbReference type="Rhea" id="RHEA:35047"/>
        <dbReference type="ChEBI" id="CHEBI:15378"/>
        <dbReference type="ChEBI" id="CHEBI:36264"/>
        <dbReference type="ChEBI" id="CHEBI:62727"/>
        <dbReference type="ChEBI" id="CHEBI:71302"/>
        <dbReference type="ChEBI" id="CHEBI:456215"/>
        <dbReference type="EC" id="2.10.1.1"/>
    </reaction>
</comment>
<dbReference type="GO" id="GO:0006777">
    <property type="term" value="P:Mo-molybdopterin cofactor biosynthetic process"/>
    <property type="evidence" value="ECO:0007669"/>
    <property type="project" value="UniProtKB-UniRule"/>
</dbReference>
<evidence type="ECO:0000256" key="6">
    <source>
        <dbReference type="ARBA" id="ARBA00022679"/>
    </source>
</evidence>
<evidence type="ECO:0000256" key="14">
    <source>
        <dbReference type="RuleBase" id="RU365090"/>
    </source>
</evidence>
<evidence type="ECO:0000256" key="12">
    <source>
        <dbReference type="ARBA" id="ARBA00023268"/>
    </source>
</evidence>
<dbReference type="GO" id="GO:0007529">
    <property type="term" value="P:establishment of synaptic specificity at neuromuscular junction"/>
    <property type="evidence" value="ECO:0007669"/>
    <property type="project" value="TreeGrafter"/>
</dbReference>
<evidence type="ECO:0000259" key="15">
    <source>
        <dbReference type="SMART" id="SM00852"/>
    </source>
</evidence>
<dbReference type="Gene3D" id="3.90.105.10">
    <property type="entry name" value="Molybdopterin biosynthesis moea protein, domain 2"/>
    <property type="match status" value="1"/>
</dbReference>
<dbReference type="InterPro" id="IPR005110">
    <property type="entry name" value="MoeA_linker/N"/>
</dbReference>
<dbReference type="GO" id="GO:0005524">
    <property type="term" value="F:ATP binding"/>
    <property type="evidence" value="ECO:0007669"/>
    <property type="project" value="UniProtKB-UniRule"/>
</dbReference>
<evidence type="ECO:0000256" key="11">
    <source>
        <dbReference type="ARBA" id="ARBA00023150"/>
    </source>
</evidence>
<dbReference type="InterPro" id="IPR036425">
    <property type="entry name" value="MoaB/Mog-like_dom_sf"/>
</dbReference>
<evidence type="ECO:0000256" key="13">
    <source>
        <dbReference type="ARBA" id="ARBA00047317"/>
    </source>
</evidence>
<evidence type="ECO:0000256" key="1">
    <source>
        <dbReference type="ARBA" id="ARBA00001946"/>
    </source>
</evidence>
<dbReference type="SMART" id="SM00852">
    <property type="entry name" value="MoCF_biosynth"/>
    <property type="match status" value="2"/>
</dbReference>
<dbReference type="FunFam" id="2.170.190.11:FF:000010">
    <property type="entry name" value="Molybdopterin molybdenumtransferase"/>
    <property type="match status" value="1"/>
</dbReference>
<dbReference type="InterPro" id="IPR038987">
    <property type="entry name" value="MoeA-like"/>
</dbReference>
<keyword evidence="11 14" id="KW-0501">Molybdenum cofactor biosynthesis</keyword>
<dbReference type="InterPro" id="IPR036688">
    <property type="entry name" value="MoeA_C_domain_IV_sf"/>
</dbReference>
<gene>
    <name evidence="17" type="primary">LOC117147707</name>
</gene>
<dbReference type="SUPFAM" id="SSF53218">
    <property type="entry name" value="Molybdenum cofactor biosynthesis proteins"/>
    <property type="match status" value="2"/>
</dbReference>
<protein>
    <submittedName>
        <fullName evidence="17">Molybdenum cofactor synthesis protein cinnamon isoform X1</fullName>
    </submittedName>
</protein>
<keyword evidence="5 14" id="KW-0500">Molybdenum</keyword>
<dbReference type="GO" id="GO:0061599">
    <property type="term" value="F:molybdopterin molybdotransferase activity"/>
    <property type="evidence" value="ECO:0007669"/>
    <property type="project" value="UniProtKB-UniRule"/>
</dbReference>
<dbReference type="Pfam" id="PF03454">
    <property type="entry name" value="MoeA_C"/>
    <property type="match status" value="1"/>
</dbReference>
<dbReference type="Gene3D" id="2.40.340.10">
    <property type="entry name" value="MoeA, C-terminal, domain IV"/>
    <property type="match status" value="1"/>
</dbReference>
<dbReference type="CTD" id="30973"/>
<evidence type="ECO:0000256" key="8">
    <source>
        <dbReference type="ARBA" id="ARBA00022741"/>
    </source>
</evidence>
<dbReference type="NCBIfam" id="TIGR00177">
    <property type="entry name" value="molyb_syn"/>
    <property type="match status" value="2"/>
</dbReference>
<dbReference type="InterPro" id="IPR008284">
    <property type="entry name" value="MoCF_biosynth_CS"/>
</dbReference>
<name>A0A6P8KV28_DROMA</name>
<evidence type="ECO:0000256" key="2">
    <source>
        <dbReference type="ARBA" id="ARBA00005046"/>
    </source>
</evidence>
<dbReference type="FunFam" id="3.40.980.10:FF:000004">
    <property type="entry name" value="Molybdopterin molybdenumtransferase"/>
    <property type="match status" value="1"/>
</dbReference>
<dbReference type="CDD" id="cd00887">
    <property type="entry name" value="MoeA"/>
    <property type="match status" value="1"/>
</dbReference>
<dbReference type="Gene3D" id="2.170.190.11">
    <property type="entry name" value="Molybdopterin biosynthesis moea protein, domain 3"/>
    <property type="match status" value="1"/>
</dbReference>
<dbReference type="CDD" id="cd00886">
    <property type="entry name" value="MogA_MoaB"/>
    <property type="match status" value="1"/>
</dbReference>
<dbReference type="GO" id="GO:0072579">
    <property type="term" value="P:glycine receptor clustering"/>
    <property type="evidence" value="ECO:0007669"/>
    <property type="project" value="TreeGrafter"/>
</dbReference>
<evidence type="ECO:0000256" key="4">
    <source>
        <dbReference type="ARBA" id="ARBA00008339"/>
    </source>
</evidence>
<keyword evidence="7 14" id="KW-0479">Metal-binding</keyword>
<organism evidence="16 17">
    <name type="scientific">Drosophila mauritiana</name>
    <name type="common">Fruit fly</name>
    <dbReference type="NCBI Taxonomy" id="7226"/>
    <lineage>
        <taxon>Eukaryota</taxon>
        <taxon>Metazoa</taxon>
        <taxon>Ecdysozoa</taxon>
        <taxon>Arthropoda</taxon>
        <taxon>Hexapoda</taxon>
        <taxon>Insecta</taxon>
        <taxon>Pterygota</taxon>
        <taxon>Neoptera</taxon>
        <taxon>Endopterygota</taxon>
        <taxon>Diptera</taxon>
        <taxon>Brachycera</taxon>
        <taxon>Muscomorpha</taxon>
        <taxon>Ephydroidea</taxon>
        <taxon>Drosophilidae</taxon>
        <taxon>Drosophila</taxon>
        <taxon>Sophophora</taxon>
    </lineage>
</organism>
<evidence type="ECO:0000256" key="3">
    <source>
        <dbReference type="ARBA" id="ARBA00007589"/>
    </source>
</evidence>
<dbReference type="RefSeq" id="XP_033170587.1">
    <property type="nucleotide sequence ID" value="XM_033314696.1"/>
</dbReference>
<comment type="similarity">
    <text evidence="4">In the C-terminal section; belongs to the MoeA family.</text>
</comment>
<evidence type="ECO:0000256" key="7">
    <source>
        <dbReference type="ARBA" id="ARBA00022723"/>
    </source>
</evidence>
<dbReference type="Proteomes" id="UP000515162">
    <property type="component" value="Chromosome X"/>
</dbReference>
<keyword evidence="8" id="KW-0547">Nucleotide-binding</keyword>
<dbReference type="InterPro" id="IPR005111">
    <property type="entry name" value="MoeA_C_domain_IV"/>
</dbReference>
<comment type="similarity">
    <text evidence="14">Belongs to the MoeA family.</text>
</comment>
<keyword evidence="10 14" id="KW-0460">Magnesium</keyword>
<dbReference type="Pfam" id="PF00994">
    <property type="entry name" value="MoCF_biosynth"/>
    <property type="match status" value="2"/>
</dbReference>
<dbReference type="AlphaFoldDB" id="A0A6P8KV28"/>
<dbReference type="SUPFAM" id="SSF63867">
    <property type="entry name" value="MoeA C-terminal domain-like"/>
    <property type="match status" value="1"/>
</dbReference>
<dbReference type="Gene3D" id="3.40.980.10">
    <property type="entry name" value="MoaB/Mog-like domain"/>
    <property type="match status" value="2"/>
</dbReference>
<keyword evidence="6 14" id="KW-0808">Transferase</keyword>
<dbReference type="PROSITE" id="PS01079">
    <property type="entry name" value="MOCF_BIOSYNTHESIS_2"/>
    <property type="match status" value="1"/>
</dbReference>
<evidence type="ECO:0000256" key="5">
    <source>
        <dbReference type="ARBA" id="ARBA00022505"/>
    </source>
</evidence>
<dbReference type="GO" id="GO:0098970">
    <property type="term" value="P:postsynaptic neurotransmitter receptor diffusion trapping"/>
    <property type="evidence" value="ECO:0007669"/>
    <property type="project" value="TreeGrafter"/>
</dbReference>
<dbReference type="PANTHER" id="PTHR10192">
    <property type="entry name" value="MOLYBDOPTERIN BIOSYNTHESIS PROTEIN"/>
    <property type="match status" value="1"/>
</dbReference>
<dbReference type="Pfam" id="PF03453">
    <property type="entry name" value="MoeA_N"/>
    <property type="match status" value="1"/>
</dbReference>
<dbReference type="FunFam" id="3.40.980.10:FF:000017">
    <property type="entry name" value="Molybdopterin molybdenumtransferase"/>
    <property type="match status" value="1"/>
</dbReference>
<keyword evidence="12" id="KW-0511">Multifunctional enzyme</keyword>
<dbReference type="FunFam" id="2.40.340.10:FF:000007">
    <property type="entry name" value="Molybdopterin molybdenumtransferase"/>
    <property type="match status" value="1"/>
</dbReference>
<dbReference type="GO" id="GO:0099634">
    <property type="term" value="C:postsynaptic specialization membrane"/>
    <property type="evidence" value="ECO:0007669"/>
    <property type="project" value="GOC"/>
</dbReference>
<dbReference type="InterPro" id="IPR001453">
    <property type="entry name" value="MoaB/Mog_dom"/>
</dbReference>
<dbReference type="SUPFAM" id="SSF63882">
    <property type="entry name" value="MoeA N-terminal region -like"/>
    <property type="match status" value="1"/>
</dbReference>
<proteinExistence type="inferred from homology"/>
<dbReference type="GO" id="GO:0097112">
    <property type="term" value="P:gamma-aminobutyric acid receptor clustering"/>
    <property type="evidence" value="ECO:0007669"/>
    <property type="project" value="TreeGrafter"/>
</dbReference>